<keyword evidence="1" id="KW-0238">DNA-binding</keyword>
<dbReference type="SUPFAM" id="SSF46955">
    <property type="entry name" value="Putative DNA-binding domain"/>
    <property type="match status" value="1"/>
</dbReference>
<dbReference type="Pfam" id="PF13411">
    <property type="entry name" value="MerR_1"/>
    <property type="match status" value="1"/>
</dbReference>
<evidence type="ECO:0000313" key="4">
    <source>
        <dbReference type="Proteomes" id="UP001271792"/>
    </source>
</evidence>
<dbReference type="PANTHER" id="PTHR30204">
    <property type="entry name" value="REDOX-CYCLING DRUG-SENSING TRANSCRIPTIONAL ACTIVATOR SOXR"/>
    <property type="match status" value="1"/>
</dbReference>
<feature type="domain" description="HTH merR-type" evidence="2">
    <location>
        <begin position="1"/>
        <end position="68"/>
    </location>
</feature>
<dbReference type="InterPro" id="IPR000551">
    <property type="entry name" value="MerR-type_HTH_dom"/>
</dbReference>
<comment type="caution">
    <text evidence="3">The sequence shown here is derived from an EMBL/GenBank/DDBJ whole genome shotgun (WGS) entry which is preliminary data.</text>
</comment>
<dbReference type="PANTHER" id="PTHR30204:SF97">
    <property type="entry name" value="MERR FAMILY REGULATORY PROTEIN"/>
    <property type="match status" value="1"/>
</dbReference>
<reference evidence="3 4" key="1">
    <citation type="submission" date="2023-11" db="EMBL/GenBank/DDBJ databases">
        <title>Lentzea sokolovensis, sp. nov., Lentzea kristufkii, sp. nov., and Lentzea miocenensis, sp. nov., rare actinobacteria from Sokolov Coal Basin, Miocene lacustrine sediment, Czech Republic.</title>
        <authorList>
            <person name="Lara A."/>
            <person name="Kotroba L."/>
            <person name="Nouioui I."/>
            <person name="Neumann-Schaal M."/>
            <person name="Mast Y."/>
            <person name="Chronakova A."/>
        </authorList>
    </citation>
    <scope>NUCLEOTIDE SEQUENCE [LARGE SCALE GENOMIC DNA]</scope>
    <source>
        <strain evidence="3 4">BCCO 10_0798</strain>
    </source>
</reference>
<evidence type="ECO:0000256" key="1">
    <source>
        <dbReference type="ARBA" id="ARBA00023125"/>
    </source>
</evidence>
<evidence type="ECO:0000259" key="2">
    <source>
        <dbReference type="PROSITE" id="PS50937"/>
    </source>
</evidence>
<dbReference type="RefSeq" id="WP_319986193.1">
    <property type="nucleotide sequence ID" value="NZ_JAXAVV010000011.1"/>
</dbReference>
<dbReference type="InterPro" id="IPR047057">
    <property type="entry name" value="MerR_fam"/>
</dbReference>
<keyword evidence="4" id="KW-1185">Reference proteome</keyword>
<protein>
    <submittedName>
        <fullName evidence="3">MerR family transcriptional regulator</fullName>
    </submittedName>
</protein>
<dbReference type="PROSITE" id="PS50937">
    <property type="entry name" value="HTH_MERR_2"/>
    <property type="match status" value="1"/>
</dbReference>
<sequence length="131" mass="14474">MRIGELSKRTGVSPRSLRYYEEQGLLASSRSGAGQRHYSDATVQRVSLIRQLFDAGLSSRVIATLLPCVDLPDDLGVAEETFTAMMRERDRIDAEIAHLVETRDALDVVIRANSRHRAELSATPEPVAQPA</sequence>
<dbReference type="Proteomes" id="UP001271792">
    <property type="component" value="Unassembled WGS sequence"/>
</dbReference>
<dbReference type="Gene3D" id="1.10.1660.10">
    <property type="match status" value="1"/>
</dbReference>
<dbReference type="CDD" id="cd01282">
    <property type="entry name" value="HTH_MerR-like_sg3"/>
    <property type="match status" value="1"/>
</dbReference>
<evidence type="ECO:0000313" key="3">
    <source>
        <dbReference type="EMBL" id="MDX8052311.1"/>
    </source>
</evidence>
<reference evidence="3 4" key="2">
    <citation type="submission" date="2023-11" db="EMBL/GenBank/DDBJ databases">
        <authorList>
            <person name="Lara A.C."/>
            <person name="Chronakova A."/>
        </authorList>
    </citation>
    <scope>NUCLEOTIDE SEQUENCE [LARGE SCALE GENOMIC DNA]</scope>
    <source>
        <strain evidence="3 4">BCCO 10_0798</strain>
    </source>
</reference>
<name>A0ABU4TVJ3_9PSEU</name>
<organism evidence="3 4">
    <name type="scientific">Lentzea kristufekii</name>
    <dbReference type="NCBI Taxonomy" id="3095430"/>
    <lineage>
        <taxon>Bacteria</taxon>
        <taxon>Bacillati</taxon>
        <taxon>Actinomycetota</taxon>
        <taxon>Actinomycetes</taxon>
        <taxon>Pseudonocardiales</taxon>
        <taxon>Pseudonocardiaceae</taxon>
        <taxon>Lentzea</taxon>
    </lineage>
</organism>
<dbReference type="SMART" id="SM00422">
    <property type="entry name" value="HTH_MERR"/>
    <property type="match status" value="1"/>
</dbReference>
<dbReference type="InterPro" id="IPR009061">
    <property type="entry name" value="DNA-bd_dom_put_sf"/>
</dbReference>
<accession>A0ABU4TVJ3</accession>
<dbReference type="PRINTS" id="PR00040">
    <property type="entry name" value="HTHMERR"/>
</dbReference>
<gene>
    <name evidence="3" type="ORF">SK571_23235</name>
</gene>
<proteinExistence type="predicted"/>
<dbReference type="EMBL" id="JAXAVV010000011">
    <property type="protein sequence ID" value="MDX8052311.1"/>
    <property type="molecule type" value="Genomic_DNA"/>
</dbReference>
<dbReference type="PROSITE" id="PS00552">
    <property type="entry name" value="HTH_MERR_1"/>
    <property type="match status" value="1"/>
</dbReference>